<evidence type="ECO:0000313" key="2">
    <source>
        <dbReference type="Proteomes" id="UP001206483"/>
    </source>
</evidence>
<organism evidence="1 2">
    <name type="scientific">Kitasatospora paracochleata</name>
    <dbReference type="NCBI Taxonomy" id="58354"/>
    <lineage>
        <taxon>Bacteria</taxon>
        <taxon>Bacillati</taxon>
        <taxon>Actinomycetota</taxon>
        <taxon>Actinomycetes</taxon>
        <taxon>Kitasatosporales</taxon>
        <taxon>Streptomycetaceae</taxon>
        <taxon>Kitasatospora</taxon>
    </lineage>
</organism>
<protein>
    <recommendedName>
        <fullName evidence="3">Polyketide cyclase/dehydrase/lipid transport protein</fullName>
    </recommendedName>
</protein>
<proteinExistence type="predicted"/>
<dbReference type="Proteomes" id="UP001206483">
    <property type="component" value="Unassembled WGS sequence"/>
</dbReference>
<evidence type="ECO:0000313" key="1">
    <source>
        <dbReference type="EMBL" id="MCP2313051.1"/>
    </source>
</evidence>
<evidence type="ECO:0008006" key="3">
    <source>
        <dbReference type="Google" id="ProtNLM"/>
    </source>
</evidence>
<dbReference type="CDD" id="cd07812">
    <property type="entry name" value="SRPBCC"/>
    <property type="match status" value="1"/>
</dbReference>
<dbReference type="InterPro" id="IPR019587">
    <property type="entry name" value="Polyketide_cyclase/dehydratase"/>
</dbReference>
<dbReference type="RefSeq" id="WP_253802582.1">
    <property type="nucleotide sequence ID" value="NZ_BAAAUB010000064.1"/>
</dbReference>
<dbReference type="InterPro" id="IPR023393">
    <property type="entry name" value="START-like_dom_sf"/>
</dbReference>
<dbReference type="Gene3D" id="3.30.530.20">
    <property type="match status" value="1"/>
</dbReference>
<gene>
    <name evidence="1" type="ORF">FHR36_006232</name>
</gene>
<name>A0ABT1J7M4_9ACTN</name>
<sequence>MRYSDGPVVQCEIRVEAPVERVWELVADIGLPARLSPELQRVEWVGGADRPALGARFEGYNRHPVGGEWRTLSQVVELEAGRVLGWAVMDVDGLFGEATEDPAHRLAAWRFEVEPEDGGTRLRQSVQIGPGRSGVSPWIDRMPEREEQVVATRLKELRAGIEATLGGIKALAEEGRAEEGGADRA</sequence>
<keyword evidence="2" id="KW-1185">Reference proteome</keyword>
<reference evidence="1 2" key="1">
    <citation type="submission" date="2022-06" db="EMBL/GenBank/DDBJ databases">
        <title>Sequencing the genomes of 1000 actinobacteria strains.</title>
        <authorList>
            <person name="Klenk H.-P."/>
        </authorList>
    </citation>
    <scope>NUCLEOTIDE SEQUENCE [LARGE SCALE GENOMIC DNA]</scope>
    <source>
        <strain evidence="1 2">DSM 41656</strain>
    </source>
</reference>
<comment type="caution">
    <text evidence="1">The sequence shown here is derived from an EMBL/GenBank/DDBJ whole genome shotgun (WGS) entry which is preliminary data.</text>
</comment>
<dbReference type="EMBL" id="JAMZDX010000006">
    <property type="protein sequence ID" value="MCP2313051.1"/>
    <property type="molecule type" value="Genomic_DNA"/>
</dbReference>
<dbReference type="Pfam" id="PF10604">
    <property type="entry name" value="Polyketide_cyc2"/>
    <property type="match status" value="1"/>
</dbReference>
<accession>A0ABT1J7M4</accession>
<dbReference type="SUPFAM" id="SSF55961">
    <property type="entry name" value="Bet v1-like"/>
    <property type="match status" value="1"/>
</dbReference>